<sequence>MPSTMSTSPASSSPTSPAFLTPETLEADLLAHLASTSALDDLHASLLCSLQRIGWTEKIRRLAVELLRAGRCERFDEVVDAVVALAEGRKHPALLDRTTNNNNNNNNNNMSTYEEDADDSFFENVDVRVPQTVVDQGVRAIKDSLREIVVLEDDADHPPPPFPALNPRDSLDNGTGSSDSKTKKHLKNGDAGASPAKKGEKKAKAGKNVK</sequence>
<organism evidence="2 3">
    <name type="scientific">Penicilliopsis zonata CBS 506.65</name>
    <dbReference type="NCBI Taxonomy" id="1073090"/>
    <lineage>
        <taxon>Eukaryota</taxon>
        <taxon>Fungi</taxon>
        <taxon>Dikarya</taxon>
        <taxon>Ascomycota</taxon>
        <taxon>Pezizomycotina</taxon>
        <taxon>Eurotiomycetes</taxon>
        <taxon>Eurotiomycetidae</taxon>
        <taxon>Eurotiales</taxon>
        <taxon>Aspergillaceae</taxon>
        <taxon>Penicilliopsis</taxon>
    </lineage>
</organism>
<evidence type="ECO:0000313" key="2">
    <source>
        <dbReference type="EMBL" id="OJJ44907.1"/>
    </source>
</evidence>
<evidence type="ECO:0000313" key="3">
    <source>
        <dbReference type="Proteomes" id="UP000184188"/>
    </source>
</evidence>
<dbReference type="RefSeq" id="XP_022579417.1">
    <property type="nucleotide sequence ID" value="XM_022723502.1"/>
</dbReference>
<evidence type="ECO:0000256" key="1">
    <source>
        <dbReference type="SAM" id="MobiDB-lite"/>
    </source>
</evidence>
<accession>A0A1L9SCT8</accession>
<dbReference type="EMBL" id="KV878346">
    <property type="protein sequence ID" value="OJJ44907.1"/>
    <property type="molecule type" value="Genomic_DNA"/>
</dbReference>
<name>A0A1L9SCT8_9EURO</name>
<feature type="compositionally biased region" description="Basic residues" evidence="1">
    <location>
        <begin position="199"/>
        <end position="210"/>
    </location>
</feature>
<reference evidence="3" key="1">
    <citation type="journal article" date="2017" name="Genome Biol.">
        <title>Comparative genomics reveals high biological diversity and specific adaptations in the industrially and medically important fungal genus Aspergillus.</title>
        <authorList>
            <person name="de Vries R.P."/>
            <person name="Riley R."/>
            <person name="Wiebenga A."/>
            <person name="Aguilar-Osorio G."/>
            <person name="Amillis S."/>
            <person name="Uchima C.A."/>
            <person name="Anderluh G."/>
            <person name="Asadollahi M."/>
            <person name="Askin M."/>
            <person name="Barry K."/>
            <person name="Battaglia E."/>
            <person name="Bayram O."/>
            <person name="Benocci T."/>
            <person name="Braus-Stromeyer S.A."/>
            <person name="Caldana C."/>
            <person name="Canovas D."/>
            <person name="Cerqueira G.C."/>
            <person name="Chen F."/>
            <person name="Chen W."/>
            <person name="Choi C."/>
            <person name="Clum A."/>
            <person name="Dos Santos R.A."/>
            <person name="Damasio A.R."/>
            <person name="Diallinas G."/>
            <person name="Emri T."/>
            <person name="Fekete E."/>
            <person name="Flipphi M."/>
            <person name="Freyberg S."/>
            <person name="Gallo A."/>
            <person name="Gournas C."/>
            <person name="Habgood R."/>
            <person name="Hainaut M."/>
            <person name="Harispe M.L."/>
            <person name="Henrissat B."/>
            <person name="Hilden K.S."/>
            <person name="Hope R."/>
            <person name="Hossain A."/>
            <person name="Karabika E."/>
            <person name="Karaffa L."/>
            <person name="Karanyi Z."/>
            <person name="Krasevec N."/>
            <person name="Kuo A."/>
            <person name="Kusch H."/>
            <person name="LaButti K."/>
            <person name="Lagendijk E.L."/>
            <person name="Lapidus A."/>
            <person name="Levasseur A."/>
            <person name="Lindquist E."/>
            <person name="Lipzen A."/>
            <person name="Logrieco A.F."/>
            <person name="MacCabe A."/>
            <person name="Maekelae M.R."/>
            <person name="Malavazi I."/>
            <person name="Melin P."/>
            <person name="Meyer V."/>
            <person name="Mielnichuk N."/>
            <person name="Miskei M."/>
            <person name="Molnar A.P."/>
            <person name="Mule G."/>
            <person name="Ngan C.Y."/>
            <person name="Orejas M."/>
            <person name="Orosz E."/>
            <person name="Ouedraogo J.P."/>
            <person name="Overkamp K.M."/>
            <person name="Park H.-S."/>
            <person name="Perrone G."/>
            <person name="Piumi F."/>
            <person name="Punt P.J."/>
            <person name="Ram A.F."/>
            <person name="Ramon A."/>
            <person name="Rauscher S."/>
            <person name="Record E."/>
            <person name="Riano-Pachon D.M."/>
            <person name="Robert V."/>
            <person name="Roehrig J."/>
            <person name="Ruller R."/>
            <person name="Salamov A."/>
            <person name="Salih N.S."/>
            <person name="Samson R.A."/>
            <person name="Sandor E."/>
            <person name="Sanguinetti M."/>
            <person name="Schuetze T."/>
            <person name="Sepcic K."/>
            <person name="Shelest E."/>
            <person name="Sherlock G."/>
            <person name="Sophianopoulou V."/>
            <person name="Squina F.M."/>
            <person name="Sun H."/>
            <person name="Susca A."/>
            <person name="Todd R.B."/>
            <person name="Tsang A."/>
            <person name="Unkles S.E."/>
            <person name="van de Wiele N."/>
            <person name="van Rossen-Uffink D."/>
            <person name="Oliveira J.V."/>
            <person name="Vesth T.C."/>
            <person name="Visser J."/>
            <person name="Yu J.-H."/>
            <person name="Zhou M."/>
            <person name="Andersen M.R."/>
            <person name="Archer D.B."/>
            <person name="Baker S.E."/>
            <person name="Benoit I."/>
            <person name="Brakhage A.A."/>
            <person name="Braus G.H."/>
            <person name="Fischer R."/>
            <person name="Frisvad J.C."/>
            <person name="Goldman G.H."/>
            <person name="Houbraken J."/>
            <person name="Oakley B."/>
            <person name="Pocsi I."/>
            <person name="Scazzocchio C."/>
            <person name="Seiboth B."/>
            <person name="vanKuyk P.A."/>
            <person name="Wortman J."/>
            <person name="Dyer P.S."/>
            <person name="Grigoriev I.V."/>
        </authorList>
    </citation>
    <scope>NUCLEOTIDE SEQUENCE [LARGE SCALE GENOMIC DNA]</scope>
    <source>
        <strain evidence="3">CBS 506.65</strain>
    </source>
</reference>
<proteinExistence type="predicted"/>
<feature type="region of interest" description="Disordered" evidence="1">
    <location>
        <begin position="152"/>
        <end position="210"/>
    </location>
</feature>
<dbReference type="AlphaFoldDB" id="A0A1L9SCT8"/>
<gene>
    <name evidence="2" type="ORF">ASPZODRAFT_134329</name>
</gene>
<protein>
    <submittedName>
        <fullName evidence="2">Uncharacterized protein</fullName>
    </submittedName>
</protein>
<keyword evidence="3" id="KW-1185">Reference proteome</keyword>
<dbReference type="VEuPathDB" id="FungiDB:ASPZODRAFT_134329"/>
<dbReference type="OrthoDB" id="5355007at2759"/>
<dbReference type="GeneID" id="34609967"/>
<dbReference type="STRING" id="1073090.A0A1L9SCT8"/>
<dbReference type="Proteomes" id="UP000184188">
    <property type="component" value="Unassembled WGS sequence"/>
</dbReference>